<keyword evidence="3" id="KW-0804">Transcription</keyword>
<sequence length="83" mass="8921">MTKVAAFEPDPDSPVYVYAQVAEHVAARIAAGELPPGARLPNERDMAAEYGVSVATVRRAVAELRDRGVVQTVPVKGTFVTKR</sequence>
<dbReference type="PRINTS" id="PR00035">
    <property type="entry name" value="HTHGNTR"/>
</dbReference>
<keyword evidence="7" id="KW-1185">Reference proteome</keyword>
<evidence type="ECO:0000256" key="3">
    <source>
        <dbReference type="ARBA" id="ARBA00023163"/>
    </source>
</evidence>
<dbReference type="PANTHER" id="PTHR44846">
    <property type="entry name" value="MANNOSYL-D-GLYCERATE TRANSPORT/METABOLISM SYSTEM REPRESSOR MNGR-RELATED"/>
    <property type="match status" value="1"/>
</dbReference>
<dbReference type="Gene3D" id="1.10.10.10">
    <property type="entry name" value="Winged helix-like DNA-binding domain superfamily/Winged helix DNA-binding domain"/>
    <property type="match status" value="1"/>
</dbReference>
<evidence type="ECO:0000313" key="7">
    <source>
        <dbReference type="Proteomes" id="UP001163203"/>
    </source>
</evidence>
<dbReference type="SMART" id="SM00345">
    <property type="entry name" value="HTH_GNTR"/>
    <property type="match status" value="1"/>
</dbReference>
<organism evidence="6 7">
    <name type="scientific">Amycolatopsis cynarae</name>
    <dbReference type="NCBI Taxonomy" id="2995223"/>
    <lineage>
        <taxon>Bacteria</taxon>
        <taxon>Bacillati</taxon>
        <taxon>Actinomycetota</taxon>
        <taxon>Actinomycetes</taxon>
        <taxon>Pseudonocardiales</taxon>
        <taxon>Pseudonocardiaceae</taxon>
        <taxon>Amycolatopsis</taxon>
    </lineage>
</organism>
<dbReference type="CDD" id="cd07377">
    <property type="entry name" value="WHTH_GntR"/>
    <property type="match status" value="1"/>
</dbReference>
<dbReference type="InterPro" id="IPR000524">
    <property type="entry name" value="Tscrpt_reg_HTH_GntR"/>
</dbReference>
<evidence type="ECO:0000313" key="6">
    <source>
        <dbReference type="EMBL" id="WAL67224.1"/>
    </source>
</evidence>
<dbReference type="EMBL" id="CP113836">
    <property type="protein sequence ID" value="WAL67224.1"/>
    <property type="molecule type" value="Genomic_DNA"/>
</dbReference>
<dbReference type="SUPFAM" id="SSF46785">
    <property type="entry name" value="Winged helix' DNA-binding domain"/>
    <property type="match status" value="1"/>
</dbReference>
<evidence type="ECO:0000259" key="4">
    <source>
        <dbReference type="PROSITE" id="PS50949"/>
    </source>
</evidence>
<feature type="domain" description="HTH gntR-type" evidence="4">
    <location>
        <begin position="15"/>
        <end position="83"/>
    </location>
</feature>
<keyword evidence="2" id="KW-0238">DNA-binding</keyword>
<evidence type="ECO:0000256" key="2">
    <source>
        <dbReference type="ARBA" id="ARBA00023125"/>
    </source>
</evidence>
<dbReference type="InterPro" id="IPR036388">
    <property type="entry name" value="WH-like_DNA-bd_sf"/>
</dbReference>
<dbReference type="InterPro" id="IPR036390">
    <property type="entry name" value="WH_DNA-bd_sf"/>
</dbReference>
<dbReference type="InterPro" id="IPR050679">
    <property type="entry name" value="Bact_HTH_transcr_reg"/>
</dbReference>
<dbReference type="EMBL" id="CP113836">
    <property type="protein sequence ID" value="WAL64455.1"/>
    <property type="molecule type" value="Genomic_DNA"/>
</dbReference>
<dbReference type="RefSeq" id="WP_268754681.1">
    <property type="nucleotide sequence ID" value="NZ_CP113836.1"/>
</dbReference>
<dbReference type="PANTHER" id="PTHR44846:SF17">
    <property type="entry name" value="GNTR-FAMILY TRANSCRIPTIONAL REGULATOR"/>
    <property type="match status" value="1"/>
</dbReference>
<accession>A0ABY7B715</accession>
<protein>
    <submittedName>
        <fullName evidence="6">Winged helix-turn-helix domain-containing protein</fullName>
    </submittedName>
</protein>
<evidence type="ECO:0000256" key="1">
    <source>
        <dbReference type="ARBA" id="ARBA00023015"/>
    </source>
</evidence>
<dbReference type="PROSITE" id="PS50949">
    <property type="entry name" value="HTH_GNTR"/>
    <property type="match status" value="1"/>
</dbReference>
<keyword evidence="1" id="KW-0805">Transcription regulation</keyword>
<dbReference type="Proteomes" id="UP001163203">
    <property type="component" value="Chromosome"/>
</dbReference>
<name>A0ABY7B715_9PSEU</name>
<gene>
    <name evidence="6" type="ORF">ORV05_05395</name>
    <name evidence="5" type="ORF">ORV05_26285</name>
</gene>
<reference evidence="6" key="1">
    <citation type="submission" date="2022-11" db="EMBL/GenBank/DDBJ databases">
        <authorList>
            <person name="Mo P."/>
        </authorList>
    </citation>
    <scope>NUCLEOTIDE SEQUENCE</scope>
    <source>
        <strain evidence="6">HUAS 11-8</strain>
    </source>
</reference>
<dbReference type="Pfam" id="PF00392">
    <property type="entry name" value="GntR"/>
    <property type="match status" value="1"/>
</dbReference>
<proteinExistence type="predicted"/>
<evidence type="ECO:0000313" key="5">
    <source>
        <dbReference type="EMBL" id="WAL64455.1"/>
    </source>
</evidence>